<name>A0A378Q3J8_9GAMM</name>
<dbReference type="RefSeq" id="WP_143821784.1">
    <property type="nucleotide sequence ID" value="NZ_MXAO01000008.1"/>
</dbReference>
<dbReference type="Proteomes" id="UP000255193">
    <property type="component" value="Unassembled WGS sequence"/>
</dbReference>
<organism evidence="1 2">
    <name type="scientific">Faucicola atlantae</name>
    <dbReference type="NCBI Taxonomy" id="34059"/>
    <lineage>
        <taxon>Bacteria</taxon>
        <taxon>Pseudomonadati</taxon>
        <taxon>Pseudomonadota</taxon>
        <taxon>Gammaproteobacteria</taxon>
        <taxon>Moraxellales</taxon>
        <taxon>Moraxellaceae</taxon>
        <taxon>Faucicola</taxon>
    </lineage>
</organism>
<sequence>MSCAEIYVKDENHQVTQEQKDEAFELFKSNITECDFEPCVIKTPNYKISHVEGEDEDLIIQSPFIMTAGNFSGTNEFWFLSNDDEEWDSEIDSSTRIRPAMKKKLEEILGSEIAIVWEFAD</sequence>
<evidence type="ECO:0000313" key="2">
    <source>
        <dbReference type="Proteomes" id="UP000255193"/>
    </source>
</evidence>
<dbReference type="AlphaFoldDB" id="A0A378Q3J8"/>
<evidence type="ECO:0000313" key="1">
    <source>
        <dbReference type="EMBL" id="STY95272.1"/>
    </source>
</evidence>
<gene>
    <name evidence="1" type="ORF">NCTC11091_01066</name>
</gene>
<protein>
    <submittedName>
        <fullName evidence="1">Uncharacterized protein</fullName>
    </submittedName>
</protein>
<proteinExistence type="predicted"/>
<dbReference type="EMBL" id="UGQA01000001">
    <property type="protein sequence ID" value="STY95272.1"/>
    <property type="molecule type" value="Genomic_DNA"/>
</dbReference>
<reference evidence="1 2" key="1">
    <citation type="submission" date="2018-06" db="EMBL/GenBank/DDBJ databases">
        <authorList>
            <consortium name="Pathogen Informatics"/>
            <person name="Doyle S."/>
        </authorList>
    </citation>
    <scope>NUCLEOTIDE SEQUENCE [LARGE SCALE GENOMIC DNA]</scope>
    <source>
        <strain evidence="1 2">NCTC11091</strain>
    </source>
</reference>
<accession>A0A378Q3J8</accession>